<protein>
    <submittedName>
        <fullName evidence="1">Phosphoribosylpyrophosphate synthetase</fullName>
    </submittedName>
</protein>
<reference evidence="2" key="1">
    <citation type="journal article" date="2019" name="Int. J. Syst. Evol. Microbiol.">
        <title>The Global Catalogue of Microorganisms (GCM) 10K type strain sequencing project: providing services to taxonomists for standard genome sequencing and annotation.</title>
        <authorList>
            <consortium name="The Broad Institute Genomics Platform"/>
            <consortium name="The Broad Institute Genome Sequencing Center for Infectious Disease"/>
            <person name="Wu L."/>
            <person name="Ma J."/>
        </authorList>
    </citation>
    <scope>NUCLEOTIDE SEQUENCE [LARGE SCALE GENOMIC DNA]</scope>
    <source>
        <strain evidence="2">KCTC 42217</strain>
    </source>
</reference>
<sequence>MENYQTVTEALQGLKQRGFTLDFNLANGTLHSSSENINLQPEDFSITEIHRFEGMSDPADNTIVYGIESPKYNVKGVFLNGYGVYSDDVSEELLKKLNTPG</sequence>
<comment type="caution">
    <text evidence="1">The sequence shown here is derived from an EMBL/GenBank/DDBJ whole genome shotgun (WGS) entry which is preliminary data.</text>
</comment>
<dbReference type="EMBL" id="JBHUHZ010000001">
    <property type="protein sequence ID" value="MFD2162771.1"/>
    <property type="molecule type" value="Genomic_DNA"/>
</dbReference>
<name>A0ABW4ZLU7_9SPHI</name>
<dbReference type="RefSeq" id="WP_255902939.1">
    <property type="nucleotide sequence ID" value="NZ_JAFMZO010000003.1"/>
</dbReference>
<evidence type="ECO:0000313" key="1">
    <source>
        <dbReference type="EMBL" id="MFD2162771.1"/>
    </source>
</evidence>
<proteinExistence type="predicted"/>
<keyword evidence="2" id="KW-1185">Reference proteome</keyword>
<organism evidence="1 2">
    <name type="scientific">Paradesertivirga mongoliensis</name>
    <dbReference type="NCBI Taxonomy" id="2100740"/>
    <lineage>
        <taxon>Bacteria</taxon>
        <taxon>Pseudomonadati</taxon>
        <taxon>Bacteroidota</taxon>
        <taxon>Sphingobacteriia</taxon>
        <taxon>Sphingobacteriales</taxon>
        <taxon>Sphingobacteriaceae</taxon>
        <taxon>Paradesertivirga</taxon>
    </lineage>
</organism>
<dbReference type="Proteomes" id="UP001597387">
    <property type="component" value="Unassembled WGS sequence"/>
</dbReference>
<evidence type="ECO:0000313" key="2">
    <source>
        <dbReference type="Proteomes" id="UP001597387"/>
    </source>
</evidence>
<gene>
    <name evidence="1" type="ORF">ACFSJU_10240</name>
</gene>
<accession>A0ABW4ZLU7</accession>